<dbReference type="CDD" id="cd06530">
    <property type="entry name" value="S26_SPase_I"/>
    <property type="match status" value="1"/>
</dbReference>
<sequence length="306" mass="32082">MSSDTSAPSGADGGGGPEGPDAAGQPARSGGGGGFFRELPFLVVIAFLLALLIKAFLVQAFYIPSGSMQQTLELRDRVLVNKLVYDFRDISRGEVVVFNGLDSFTPEIEVAPPSNALQRVLRGVAGAVGVGAPGEKDFIKRVIGVPGDRVACCTDGKVTVQPGDGSAPVALDEPYVFEDDRMVFCAAGTGEGVCPPGAEGVLVPEGRLWVMGDHRGSSADSRFHIDDENNGTVPQDKVIGRAFVIVWPLDRAALLRVPDTFDGALSALGPLPSYGLAATPYALGLVGALPVVALRRRVRRRAGRRS</sequence>
<evidence type="ECO:0000256" key="1">
    <source>
        <dbReference type="ARBA" id="ARBA00000677"/>
    </source>
</evidence>
<dbReference type="PRINTS" id="PR00727">
    <property type="entry name" value="LEADERPTASE"/>
</dbReference>
<dbReference type="Pfam" id="PF10502">
    <property type="entry name" value="Peptidase_S26"/>
    <property type="match status" value="1"/>
</dbReference>
<evidence type="ECO:0000256" key="6">
    <source>
        <dbReference type="PIRSR" id="PIRSR600223-1"/>
    </source>
</evidence>
<evidence type="ECO:0000256" key="4">
    <source>
        <dbReference type="ARBA" id="ARBA00013208"/>
    </source>
</evidence>
<feature type="transmembrane region" description="Helical" evidence="7">
    <location>
        <begin position="39"/>
        <end position="62"/>
    </location>
</feature>
<evidence type="ECO:0000256" key="7">
    <source>
        <dbReference type="RuleBase" id="RU362042"/>
    </source>
</evidence>
<keyword evidence="7" id="KW-1133">Transmembrane helix</keyword>
<keyword evidence="7" id="KW-0472">Membrane</keyword>
<feature type="domain" description="Peptidase S26" evidence="9">
    <location>
        <begin position="41"/>
        <end position="247"/>
    </location>
</feature>
<feature type="active site" evidence="6">
    <location>
        <position position="67"/>
    </location>
</feature>
<feature type="compositionally biased region" description="Low complexity" evidence="8">
    <location>
        <begin position="1"/>
        <end position="10"/>
    </location>
</feature>
<dbReference type="Gene3D" id="2.10.109.10">
    <property type="entry name" value="Umud Fragment, subunit A"/>
    <property type="match status" value="1"/>
</dbReference>
<dbReference type="EC" id="3.4.21.89" evidence="4 7"/>
<dbReference type="GO" id="GO:0006465">
    <property type="term" value="P:signal peptide processing"/>
    <property type="evidence" value="ECO:0007669"/>
    <property type="project" value="InterPro"/>
</dbReference>
<keyword evidence="7" id="KW-0645">Protease</keyword>
<accession>A0A6J4KVK6</accession>
<protein>
    <recommendedName>
        <fullName evidence="4 7">Signal peptidase I</fullName>
        <ecNumber evidence="4 7">3.4.21.89</ecNumber>
    </recommendedName>
</protein>
<dbReference type="GO" id="GO:0005886">
    <property type="term" value="C:plasma membrane"/>
    <property type="evidence" value="ECO:0007669"/>
    <property type="project" value="UniProtKB-SubCell"/>
</dbReference>
<organism evidence="10">
    <name type="scientific">uncultured Frankineae bacterium</name>
    <dbReference type="NCBI Taxonomy" id="437475"/>
    <lineage>
        <taxon>Bacteria</taxon>
        <taxon>Bacillati</taxon>
        <taxon>Actinomycetota</taxon>
        <taxon>Actinomycetes</taxon>
        <taxon>Frankiales</taxon>
        <taxon>environmental samples</taxon>
    </lineage>
</organism>
<dbReference type="SUPFAM" id="SSF51306">
    <property type="entry name" value="LexA/Signal peptidase"/>
    <property type="match status" value="1"/>
</dbReference>
<comment type="catalytic activity">
    <reaction evidence="1 7">
        <text>Cleavage of hydrophobic, N-terminal signal or leader sequences from secreted and periplasmic proteins.</text>
        <dbReference type="EC" id="3.4.21.89"/>
    </reaction>
</comment>
<gene>
    <name evidence="10" type="ORF">AVDCRST_MAG07-809</name>
</gene>
<dbReference type="GO" id="GO:0004252">
    <property type="term" value="F:serine-type endopeptidase activity"/>
    <property type="evidence" value="ECO:0007669"/>
    <property type="project" value="InterPro"/>
</dbReference>
<evidence type="ECO:0000256" key="5">
    <source>
        <dbReference type="ARBA" id="ARBA00022801"/>
    </source>
</evidence>
<evidence type="ECO:0000256" key="3">
    <source>
        <dbReference type="ARBA" id="ARBA00009370"/>
    </source>
</evidence>
<dbReference type="PANTHER" id="PTHR43390">
    <property type="entry name" value="SIGNAL PEPTIDASE I"/>
    <property type="match status" value="1"/>
</dbReference>
<dbReference type="NCBIfam" id="TIGR02227">
    <property type="entry name" value="sigpep_I_bact"/>
    <property type="match status" value="1"/>
</dbReference>
<dbReference type="PROSITE" id="PS00761">
    <property type="entry name" value="SPASE_I_3"/>
    <property type="match status" value="1"/>
</dbReference>
<dbReference type="PANTHER" id="PTHR43390:SF1">
    <property type="entry name" value="CHLOROPLAST PROCESSING PEPTIDASE"/>
    <property type="match status" value="1"/>
</dbReference>
<evidence type="ECO:0000259" key="9">
    <source>
        <dbReference type="Pfam" id="PF10502"/>
    </source>
</evidence>
<evidence type="ECO:0000256" key="2">
    <source>
        <dbReference type="ARBA" id="ARBA00004401"/>
    </source>
</evidence>
<comment type="subcellular location">
    <subcellularLocation>
        <location evidence="2">Cell membrane</location>
        <topology evidence="2">Single-pass type II membrane protein</topology>
    </subcellularLocation>
    <subcellularLocation>
        <location evidence="7">Membrane</location>
        <topology evidence="7">Single-pass type II membrane protein</topology>
    </subcellularLocation>
</comment>
<comment type="similarity">
    <text evidence="3 7">Belongs to the peptidase S26 family.</text>
</comment>
<proteinExistence type="inferred from homology"/>
<evidence type="ECO:0000256" key="8">
    <source>
        <dbReference type="SAM" id="MobiDB-lite"/>
    </source>
</evidence>
<feature type="region of interest" description="Disordered" evidence="8">
    <location>
        <begin position="1"/>
        <end position="29"/>
    </location>
</feature>
<keyword evidence="5 7" id="KW-0378">Hydrolase</keyword>
<dbReference type="InterPro" id="IPR000223">
    <property type="entry name" value="Pept_S26A_signal_pept_1"/>
</dbReference>
<dbReference type="GO" id="GO:0009003">
    <property type="term" value="F:signal peptidase activity"/>
    <property type="evidence" value="ECO:0007669"/>
    <property type="project" value="UniProtKB-EC"/>
</dbReference>
<name>A0A6J4KVK6_9ACTN</name>
<dbReference type="InterPro" id="IPR036286">
    <property type="entry name" value="LexA/Signal_pep-like_sf"/>
</dbReference>
<feature type="active site" evidence="6">
    <location>
        <position position="140"/>
    </location>
</feature>
<dbReference type="EMBL" id="CADCUB010000044">
    <property type="protein sequence ID" value="CAA9314583.1"/>
    <property type="molecule type" value="Genomic_DNA"/>
</dbReference>
<dbReference type="AlphaFoldDB" id="A0A6J4KVK6"/>
<feature type="transmembrane region" description="Helical" evidence="7">
    <location>
        <begin position="274"/>
        <end position="294"/>
    </location>
</feature>
<comment type="caution">
    <text evidence="7">Lacks conserved residue(s) required for the propagation of feature annotation.</text>
</comment>
<reference evidence="10" key="1">
    <citation type="submission" date="2020-02" db="EMBL/GenBank/DDBJ databases">
        <authorList>
            <person name="Meier V. D."/>
        </authorList>
    </citation>
    <scope>NUCLEOTIDE SEQUENCE</scope>
    <source>
        <strain evidence="10">AVDCRST_MAG07</strain>
    </source>
</reference>
<dbReference type="InterPro" id="IPR019533">
    <property type="entry name" value="Peptidase_S26"/>
</dbReference>
<dbReference type="InterPro" id="IPR019758">
    <property type="entry name" value="Pept_S26A_signal_pept_1_CS"/>
</dbReference>
<evidence type="ECO:0000313" key="10">
    <source>
        <dbReference type="EMBL" id="CAA9314583.1"/>
    </source>
</evidence>
<keyword evidence="7" id="KW-0812">Transmembrane</keyword>